<dbReference type="InterPro" id="IPR009057">
    <property type="entry name" value="Homeodomain-like_sf"/>
</dbReference>
<dbReference type="InterPro" id="IPR017884">
    <property type="entry name" value="SANT_dom"/>
</dbReference>
<keyword evidence="3" id="KW-0804">Transcription</keyword>
<organism evidence="9 10">
    <name type="scientific">Blepharisma stoltei</name>
    <dbReference type="NCBI Taxonomy" id="1481888"/>
    <lineage>
        <taxon>Eukaryota</taxon>
        <taxon>Sar</taxon>
        <taxon>Alveolata</taxon>
        <taxon>Ciliophora</taxon>
        <taxon>Postciliodesmatophora</taxon>
        <taxon>Heterotrichea</taxon>
        <taxon>Heterotrichida</taxon>
        <taxon>Blepharismidae</taxon>
        <taxon>Blepharisma</taxon>
    </lineage>
</organism>
<keyword evidence="1" id="KW-0805">Transcription regulation</keyword>
<reference evidence="9" key="1">
    <citation type="submission" date="2021-09" db="EMBL/GenBank/DDBJ databases">
        <authorList>
            <consortium name="AG Swart"/>
            <person name="Singh M."/>
            <person name="Singh A."/>
            <person name="Seah K."/>
            <person name="Emmerich C."/>
        </authorList>
    </citation>
    <scope>NUCLEOTIDE SEQUENCE</scope>
    <source>
        <strain evidence="9">ATCC30299</strain>
    </source>
</reference>
<dbReference type="InterPro" id="IPR017930">
    <property type="entry name" value="Myb_dom"/>
</dbReference>
<evidence type="ECO:0000256" key="3">
    <source>
        <dbReference type="ARBA" id="ARBA00023163"/>
    </source>
</evidence>
<dbReference type="Gene3D" id="1.10.10.60">
    <property type="entry name" value="Homeodomain-like"/>
    <property type="match status" value="1"/>
</dbReference>
<dbReference type="InterPro" id="IPR001005">
    <property type="entry name" value="SANT/Myb"/>
</dbReference>
<dbReference type="NCBIfam" id="TIGR01557">
    <property type="entry name" value="myb_SHAQKYF"/>
    <property type="match status" value="1"/>
</dbReference>
<evidence type="ECO:0000259" key="7">
    <source>
        <dbReference type="PROSITE" id="PS51293"/>
    </source>
</evidence>
<dbReference type="PROSITE" id="PS51294">
    <property type="entry name" value="HTH_MYB"/>
    <property type="match status" value="1"/>
</dbReference>
<protein>
    <submittedName>
        <fullName evidence="9">Uncharacterized protein</fullName>
    </submittedName>
</protein>
<keyword evidence="4" id="KW-0539">Nucleus</keyword>
<feature type="domain" description="HTH myb-type" evidence="8">
    <location>
        <begin position="2"/>
        <end position="56"/>
    </location>
</feature>
<proteinExistence type="predicted"/>
<feature type="domain" description="Myb-like" evidence="6">
    <location>
        <begin position="2"/>
        <end position="52"/>
    </location>
</feature>
<evidence type="ECO:0000256" key="4">
    <source>
        <dbReference type="ARBA" id="ARBA00023242"/>
    </source>
</evidence>
<dbReference type="PROSITE" id="PS50090">
    <property type="entry name" value="MYB_LIKE"/>
    <property type="match status" value="1"/>
</dbReference>
<keyword evidence="2" id="KW-0238">DNA-binding</keyword>
<feature type="compositionally biased region" description="Acidic residues" evidence="5">
    <location>
        <begin position="101"/>
        <end position="113"/>
    </location>
</feature>
<evidence type="ECO:0000256" key="2">
    <source>
        <dbReference type="ARBA" id="ARBA00023125"/>
    </source>
</evidence>
<evidence type="ECO:0000313" key="10">
    <source>
        <dbReference type="Proteomes" id="UP001162131"/>
    </source>
</evidence>
<evidence type="ECO:0000256" key="5">
    <source>
        <dbReference type="SAM" id="MobiDB-lite"/>
    </source>
</evidence>
<evidence type="ECO:0000259" key="6">
    <source>
        <dbReference type="PROSITE" id="PS50090"/>
    </source>
</evidence>
<gene>
    <name evidence="9" type="ORF">BSTOLATCC_MIC37699</name>
</gene>
<name>A0AAU9JFC7_9CILI</name>
<dbReference type="AlphaFoldDB" id="A0AAU9JFC7"/>
<accession>A0AAU9JFC7</accession>
<dbReference type="CDD" id="cd00167">
    <property type="entry name" value="SANT"/>
    <property type="match status" value="1"/>
</dbReference>
<dbReference type="SMART" id="SM00717">
    <property type="entry name" value="SANT"/>
    <property type="match status" value="1"/>
</dbReference>
<sequence>MSQRLQSGRWTDEEHKRFLFALQEYGRNWKLISQTVGTRSSSQIKSHAQKYFISLQKEHSEPTQVKVPNRIPKLLYQAIAHLQFAYLFQSMTDSYKSESQEEKEEEDDDDDDLVKEIGVSQEAKI</sequence>
<dbReference type="Pfam" id="PF00249">
    <property type="entry name" value="Myb_DNA-binding"/>
    <property type="match status" value="1"/>
</dbReference>
<feature type="region of interest" description="Disordered" evidence="5">
    <location>
        <begin position="95"/>
        <end position="125"/>
    </location>
</feature>
<comment type="caution">
    <text evidence="9">The sequence shown here is derived from an EMBL/GenBank/DDBJ whole genome shotgun (WGS) entry which is preliminary data.</text>
</comment>
<dbReference type="PROSITE" id="PS51293">
    <property type="entry name" value="SANT"/>
    <property type="match status" value="1"/>
</dbReference>
<keyword evidence="10" id="KW-1185">Reference proteome</keyword>
<dbReference type="EMBL" id="CAJZBQ010000037">
    <property type="protein sequence ID" value="CAG9324953.1"/>
    <property type="molecule type" value="Genomic_DNA"/>
</dbReference>
<dbReference type="SUPFAM" id="SSF46689">
    <property type="entry name" value="Homeodomain-like"/>
    <property type="match status" value="1"/>
</dbReference>
<evidence type="ECO:0000256" key="1">
    <source>
        <dbReference type="ARBA" id="ARBA00023015"/>
    </source>
</evidence>
<evidence type="ECO:0000259" key="8">
    <source>
        <dbReference type="PROSITE" id="PS51294"/>
    </source>
</evidence>
<dbReference type="GO" id="GO:0003677">
    <property type="term" value="F:DNA binding"/>
    <property type="evidence" value="ECO:0007669"/>
    <property type="project" value="UniProtKB-KW"/>
</dbReference>
<dbReference type="InterPro" id="IPR006447">
    <property type="entry name" value="Myb_dom_plants"/>
</dbReference>
<feature type="domain" description="SANT" evidence="7">
    <location>
        <begin position="5"/>
        <end position="56"/>
    </location>
</feature>
<dbReference type="Proteomes" id="UP001162131">
    <property type="component" value="Unassembled WGS sequence"/>
</dbReference>
<dbReference type="PANTHER" id="PTHR12802">
    <property type="entry name" value="SWI/SNF COMPLEX-RELATED"/>
    <property type="match status" value="1"/>
</dbReference>
<evidence type="ECO:0000313" key="9">
    <source>
        <dbReference type="EMBL" id="CAG9324953.1"/>
    </source>
</evidence>